<evidence type="ECO:0000313" key="3">
    <source>
        <dbReference type="Proteomes" id="UP001152320"/>
    </source>
</evidence>
<sequence length="244" mass="27615">MAAKELNSAEKNILLEERYVDYEGAANLNVYIFGYNHEGRDQVCYMLESLPRVLSIPQFTVTLVNESMTRSEISDGFCTAIQKIKTNMKTQEDTAIVFVMVMNPNIHSKTKGEKDTVSKLLNEIGPEISVRCVLVLSNGKEMFNDGTTLKHHYNDVVSKKLCMCDLYEKMYPKIIAIDIEDVSENNDIQRKQMLSLLLASGAGFDKPVSHRDKITTAWIMKVITFGSGWVLAVWCICYITFACK</sequence>
<organism evidence="2 3">
    <name type="scientific">Holothuria leucospilota</name>
    <name type="common">Black long sea cucumber</name>
    <name type="synonym">Mertensiothuria leucospilota</name>
    <dbReference type="NCBI Taxonomy" id="206669"/>
    <lineage>
        <taxon>Eukaryota</taxon>
        <taxon>Metazoa</taxon>
        <taxon>Echinodermata</taxon>
        <taxon>Eleutherozoa</taxon>
        <taxon>Echinozoa</taxon>
        <taxon>Holothuroidea</taxon>
        <taxon>Aspidochirotacea</taxon>
        <taxon>Aspidochirotida</taxon>
        <taxon>Holothuriidae</taxon>
        <taxon>Holothuria</taxon>
    </lineage>
</organism>
<feature type="transmembrane region" description="Helical" evidence="1">
    <location>
        <begin position="218"/>
        <end position="241"/>
    </location>
</feature>
<dbReference type="EMBL" id="JAIZAY010000012">
    <property type="protein sequence ID" value="KAJ8031587.1"/>
    <property type="molecule type" value="Genomic_DNA"/>
</dbReference>
<reference evidence="2" key="1">
    <citation type="submission" date="2021-10" db="EMBL/GenBank/DDBJ databases">
        <title>Tropical sea cucumber genome reveals ecological adaptation and Cuvierian tubules defense mechanism.</title>
        <authorList>
            <person name="Chen T."/>
        </authorList>
    </citation>
    <scope>NUCLEOTIDE SEQUENCE</scope>
    <source>
        <strain evidence="2">Nanhai2018</strain>
        <tissue evidence="2">Muscle</tissue>
    </source>
</reference>
<proteinExistence type="predicted"/>
<keyword evidence="1" id="KW-0472">Membrane</keyword>
<comment type="caution">
    <text evidence="2">The sequence shown here is derived from an EMBL/GenBank/DDBJ whole genome shotgun (WGS) entry which is preliminary data.</text>
</comment>
<gene>
    <name evidence="2" type="ORF">HOLleu_24825</name>
</gene>
<keyword evidence="1" id="KW-0812">Transmembrane</keyword>
<keyword evidence="1" id="KW-1133">Transmembrane helix</keyword>
<accession>A0A9Q1H1G8</accession>
<keyword evidence="3" id="KW-1185">Reference proteome</keyword>
<evidence type="ECO:0000256" key="1">
    <source>
        <dbReference type="SAM" id="Phobius"/>
    </source>
</evidence>
<evidence type="ECO:0000313" key="2">
    <source>
        <dbReference type="EMBL" id="KAJ8031587.1"/>
    </source>
</evidence>
<protein>
    <submittedName>
        <fullName evidence="2">Uncharacterized protein</fullName>
    </submittedName>
</protein>
<dbReference type="AlphaFoldDB" id="A0A9Q1H1G8"/>
<name>A0A9Q1H1G8_HOLLE</name>
<dbReference type="Proteomes" id="UP001152320">
    <property type="component" value="Chromosome 12"/>
</dbReference>